<dbReference type="AlphaFoldDB" id="A0A645ESN5"/>
<proteinExistence type="predicted"/>
<organism evidence="1">
    <name type="scientific">bioreactor metagenome</name>
    <dbReference type="NCBI Taxonomy" id="1076179"/>
    <lineage>
        <taxon>unclassified sequences</taxon>
        <taxon>metagenomes</taxon>
        <taxon>ecological metagenomes</taxon>
    </lineage>
</organism>
<evidence type="ECO:0000313" key="1">
    <source>
        <dbReference type="EMBL" id="MPN04209.1"/>
    </source>
</evidence>
<protein>
    <submittedName>
        <fullName evidence="1">Uncharacterized protein</fullName>
    </submittedName>
</protein>
<accession>A0A645ESN5</accession>
<comment type="caution">
    <text evidence="1">The sequence shown here is derived from an EMBL/GenBank/DDBJ whole genome shotgun (WGS) entry which is preliminary data.</text>
</comment>
<name>A0A645ESN5_9ZZZZ</name>
<reference evidence="1" key="1">
    <citation type="submission" date="2019-08" db="EMBL/GenBank/DDBJ databases">
        <authorList>
            <person name="Kucharzyk K."/>
            <person name="Murdoch R.W."/>
            <person name="Higgins S."/>
            <person name="Loffler F."/>
        </authorList>
    </citation>
    <scope>NUCLEOTIDE SEQUENCE</scope>
</reference>
<dbReference type="EMBL" id="VSSQ01050140">
    <property type="protein sequence ID" value="MPN04209.1"/>
    <property type="molecule type" value="Genomic_DNA"/>
</dbReference>
<gene>
    <name evidence="1" type="ORF">SDC9_151445</name>
</gene>
<sequence length="61" mass="6794">MIVEEQLAPTLKIELSVTHLHPLQDVVPLLLKILLVVKTSCFHVPTFNISLAAQFCLLSLD</sequence>